<dbReference type="Proteomes" id="UP001219901">
    <property type="component" value="Chromosome"/>
</dbReference>
<gene>
    <name evidence="1" type="ORF">GKO46_05055</name>
    <name evidence="2" type="ORF">GKO48_04205</name>
</gene>
<proteinExistence type="predicted"/>
<dbReference type="EMBL" id="CP046147">
    <property type="protein sequence ID" value="WFG38846.1"/>
    <property type="molecule type" value="Genomic_DNA"/>
</dbReference>
<organism evidence="2 3">
    <name type="scientific">Candidatus Lucifugimonas marina</name>
    <dbReference type="NCBI Taxonomy" id="3038979"/>
    <lineage>
        <taxon>Bacteria</taxon>
        <taxon>Bacillati</taxon>
        <taxon>Chloroflexota</taxon>
        <taxon>Dehalococcoidia</taxon>
        <taxon>SAR202 cluster</taxon>
        <taxon>Candidatus Lucifugimonadales</taxon>
        <taxon>Candidatus Lucifugimonadaceae</taxon>
        <taxon>Candidatus Lucifugimonas</taxon>
    </lineage>
</organism>
<evidence type="ECO:0000313" key="3">
    <source>
        <dbReference type="Proteomes" id="UP001219901"/>
    </source>
</evidence>
<name>A0AAJ5ZF23_9CHLR</name>
<dbReference type="EMBL" id="WMBE01000001">
    <property type="protein sequence ID" value="MDG0866440.1"/>
    <property type="molecule type" value="Genomic_DNA"/>
</dbReference>
<dbReference type="InterPro" id="IPR025101">
    <property type="entry name" value="DUF4012"/>
</dbReference>
<reference evidence="3 4" key="1">
    <citation type="submission" date="2019-11" db="EMBL/GenBank/DDBJ databases">
        <authorList>
            <person name="Cho J.-C."/>
        </authorList>
    </citation>
    <scope>NUCLEOTIDE SEQUENCE [LARGE SCALE GENOMIC DNA]</scope>
    <source>
        <strain evidence="2 3">JH1073</strain>
        <strain evidence="1 4">JH702</strain>
    </source>
</reference>
<evidence type="ECO:0000313" key="2">
    <source>
        <dbReference type="EMBL" id="WFG38846.1"/>
    </source>
</evidence>
<dbReference type="RefSeq" id="WP_342822129.1">
    <property type="nucleotide sequence ID" value="NZ_CP046146.1"/>
</dbReference>
<sequence>MAIERLDGVAEATGKTRRVATPLLKMCGVVRFVPLARDNCDAANGLFDRFSADRAAAVSLLNSVATMNELVNSFQAKSENSTPVDWSQSISSMRSDLDEFETLIGVAKNSSLPSDTRAIAPIVSAYERAIGAEEDFVRLSAFVSTGVDVIESALELEKTANSAFVGISGGEGNLRDFNSVRDSLVTLEPSVREFRGDVQEFVDSTPDYLSGSGIESRVKSIGADAKLVTDLVLGITVPIEIMNDSFEEVRFTNSSLLESNAVMGILDGLIEEKAALETASVSLKLVRERLSGGPELKRLLGTEVADKLESILGNYSGVIETMAEASETLSLFLGQEGTKRYLVLGLSSDEIRAAGGFTSSVWVVTFDNGSMVETEYIDILKFGERLVLDDIPDPPAGLHKYMDANAWYLRDVGWSPDFRSVAETALLMNDAAGREPVNGVISLTQWAIIYLIEGMGGVDTSDGPLSGTAAMAAIESGTDIEGGRYLQDLFEGITDSLTVDRFERNFVDFSKGLLRAMNEKQIMIYSRDDDLQEKLYELGWSGAVQKSEGDFLGVFDSNIGWNKVGRNIDRSVQYVVDLAADGSGVVNVTVAHQNNSLVGECDVQEQPFRGGNRYDRLKDGCYWNLLRIYTPAGVSEIDFPELPLPVGAIAVQAGHLRAGVSTSELSWDESGQYIQALVVVPPQSTSSVTFEYELPSSTAIVSGDEIEYLLQVPVQAGIPLSDIEVTIKLPEGYVFTGSSEPSDTPNGSVFSYRTELSSDIELHVSARKSG</sequence>
<accession>A0AAJ5ZF23</accession>
<reference evidence="3" key="3">
    <citation type="submission" date="2023-06" db="EMBL/GenBank/DDBJ databases">
        <title>Pangenomics reveal diversification of enzyme families and niche specialization in globally abundant SAR202 bacteria.</title>
        <authorList>
            <person name="Saw J.H.W."/>
        </authorList>
    </citation>
    <scope>NUCLEOTIDE SEQUENCE [LARGE SCALE GENOMIC DNA]</scope>
    <source>
        <strain evidence="3">JH1073</strain>
    </source>
</reference>
<reference evidence="2" key="2">
    <citation type="journal article" date="2023" name="Nat. Commun.">
        <title>Cultivation of marine bacteria of the SAR202 clade.</title>
        <authorList>
            <person name="Lim Y."/>
            <person name="Seo J.H."/>
            <person name="Giovannoni S.J."/>
            <person name="Kang I."/>
            <person name="Cho J.C."/>
        </authorList>
    </citation>
    <scope>NUCLEOTIDE SEQUENCE</scope>
    <source>
        <strain evidence="2">JH1073</strain>
    </source>
</reference>
<dbReference type="Pfam" id="PF13196">
    <property type="entry name" value="DUF4012"/>
    <property type="match status" value="1"/>
</dbReference>
<evidence type="ECO:0000313" key="1">
    <source>
        <dbReference type="EMBL" id="MDG0866440.1"/>
    </source>
</evidence>
<protein>
    <submittedName>
        <fullName evidence="2">DUF4012 domain-containing protein</fullName>
    </submittedName>
</protein>
<keyword evidence="3" id="KW-1185">Reference proteome</keyword>
<dbReference type="Proteomes" id="UP001321249">
    <property type="component" value="Unassembled WGS sequence"/>
</dbReference>
<evidence type="ECO:0000313" key="4">
    <source>
        <dbReference type="Proteomes" id="UP001321249"/>
    </source>
</evidence>
<dbReference type="AlphaFoldDB" id="A0AAJ5ZF23"/>